<evidence type="ECO:0000256" key="6">
    <source>
        <dbReference type="ARBA" id="ARBA00022723"/>
    </source>
</evidence>
<comment type="cofactor">
    <cofactor evidence="12">
        <name>heme b</name>
        <dbReference type="ChEBI" id="CHEBI:60344"/>
    </cofactor>
    <text evidence="12">Binds 1 heme b (iron(II)-protoporphyrin IX) group per subunit.</text>
</comment>
<feature type="domain" description="Plant heme peroxidase family profile" evidence="15">
    <location>
        <begin position="30"/>
        <end position="263"/>
    </location>
</feature>
<keyword evidence="17" id="KW-1185">Reference proteome</keyword>
<comment type="cofactor">
    <cofactor evidence="12">
        <name>Ca(2+)</name>
        <dbReference type="ChEBI" id="CHEBI:29108"/>
    </cofactor>
    <text evidence="12">Binds 2 calcium ions per subunit.</text>
</comment>
<feature type="binding site" description="axial binding residue" evidence="12">
    <location>
        <position position="131"/>
    </location>
    <ligand>
        <name>heme b</name>
        <dbReference type="ChEBI" id="CHEBI:60344"/>
    </ligand>
    <ligandPart>
        <name>Fe</name>
        <dbReference type="ChEBI" id="CHEBI:18248"/>
    </ligandPart>
</feature>
<evidence type="ECO:0000256" key="5">
    <source>
        <dbReference type="ARBA" id="ARBA00022617"/>
    </source>
</evidence>
<evidence type="ECO:0000313" key="17">
    <source>
        <dbReference type="Proteomes" id="UP000428333"/>
    </source>
</evidence>
<dbReference type="EMBL" id="QEFC01003199">
    <property type="protein sequence ID" value="KAE9448982.1"/>
    <property type="molecule type" value="Genomic_DNA"/>
</dbReference>
<keyword evidence="9 12" id="KW-0408">Iron</keyword>
<reference evidence="16 17" key="1">
    <citation type="journal article" date="2019" name="Genome Biol. Evol.">
        <title>The Rhododendron genome and chromosomal organization provide insight into shared whole-genome duplications across the heath family (Ericaceae).</title>
        <authorList>
            <person name="Soza V.L."/>
            <person name="Lindsley D."/>
            <person name="Waalkes A."/>
            <person name="Ramage E."/>
            <person name="Patwardhan R.P."/>
            <person name="Burton J.N."/>
            <person name="Adey A."/>
            <person name="Kumar A."/>
            <person name="Qiu R."/>
            <person name="Shendure J."/>
            <person name="Hall B."/>
        </authorList>
    </citation>
    <scope>NUCLEOTIDE SEQUENCE [LARGE SCALE GENOMIC DNA]</scope>
    <source>
        <strain evidence="16">RSF 1966-606</strain>
    </source>
</reference>
<dbReference type="OrthoDB" id="2113341at2759"/>
<dbReference type="EC" id="1.11.1.7" evidence="3"/>
<feature type="non-terminal residue" evidence="16">
    <location>
        <position position="1"/>
    </location>
</feature>
<dbReference type="PROSITE" id="PS00435">
    <property type="entry name" value="PEROXIDASE_1"/>
    <property type="match status" value="1"/>
</dbReference>
<keyword evidence="5" id="KW-0349">Heme</keyword>
<accession>A0A6A4KUM9</accession>
<comment type="catalytic activity">
    <reaction evidence="1">
        <text>2 a phenolic donor + H2O2 = 2 a phenolic radical donor + 2 H2O</text>
        <dbReference type="Rhea" id="RHEA:56136"/>
        <dbReference type="ChEBI" id="CHEBI:15377"/>
        <dbReference type="ChEBI" id="CHEBI:16240"/>
        <dbReference type="ChEBI" id="CHEBI:139520"/>
        <dbReference type="ChEBI" id="CHEBI:139521"/>
        <dbReference type="EC" id="1.11.1.7"/>
    </reaction>
</comment>
<keyword evidence="4" id="KW-0575">Peroxidase</keyword>
<proteinExistence type="inferred from homology"/>
<organism evidence="16 17">
    <name type="scientific">Rhododendron williamsianum</name>
    <dbReference type="NCBI Taxonomy" id="262921"/>
    <lineage>
        <taxon>Eukaryota</taxon>
        <taxon>Viridiplantae</taxon>
        <taxon>Streptophyta</taxon>
        <taxon>Embryophyta</taxon>
        <taxon>Tracheophyta</taxon>
        <taxon>Spermatophyta</taxon>
        <taxon>Magnoliopsida</taxon>
        <taxon>eudicotyledons</taxon>
        <taxon>Gunneridae</taxon>
        <taxon>Pentapetalae</taxon>
        <taxon>asterids</taxon>
        <taxon>Ericales</taxon>
        <taxon>Ericaceae</taxon>
        <taxon>Ericoideae</taxon>
        <taxon>Rhodoreae</taxon>
        <taxon>Rhododendron</taxon>
    </lineage>
</organism>
<dbReference type="CDD" id="cd00693">
    <property type="entry name" value="secretory_peroxidase"/>
    <property type="match status" value="1"/>
</dbReference>
<dbReference type="PANTHER" id="PTHR31517:SF51">
    <property type="entry name" value="PEROXIDASE 55"/>
    <property type="match status" value="1"/>
</dbReference>
<dbReference type="GO" id="GO:0042744">
    <property type="term" value="P:hydrogen peroxide catabolic process"/>
    <property type="evidence" value="ECO:0007669"/>
    <property type="project" value="InterPro"/>
</dbReference>
<evidence type="ECO:0000256" key="12">
    <source>
        <dbReference type="PIRSR" id="PIRSR600823-3"/>
    </source>
</evidence>
<dbReference type="PRINTS" id="PR00461">
    <property type="entry name" value="PLPEROXIDASE"/>
</dbReference>
<evidence type="ECO:0000256" key="13">
    <source>
        <dbReference type="PIRSR" id="PIRSR600823-5"/>
    </source>
</evidence>
<feature type="binding site" evidence="12">
    <location>
        <position position="132"/>
    </location>
    <ligand>
        <name>Ca(2+)</name>
        <dbReference type="ChEBI" id="CHEBI:29108"/>
        <label>2</label>
    </ligand>
</feature>
<dbReference type="Pfam" id="PF00141">
    <property type="entry name" value="peroxidase"/>
    <property type="match status" value="1"/>
</dbReference>
<evidence type="ECO:0000256" key="3">
    <source>
        <dbReference type="ARBA" id="ARBA00012313"/>
    </source>
</evidence>
<dbReference type="SUPFAM" id="SSF48113">
    <property type="entry name" value="Heme-dependent peroxidases"/>
    <property type="match status" value="1"/>
</dbReference>
<evidence type="ECO:0000313" key="16">
    <source>
        <dbReference type="EMBL" id="KAE9448982.1"/>
    </source>
</evidence>
<feature type="binding site" evidence="12">
    <location>
        <position position="191"/>
    </location>
    <ligand>
        <name>Ca(2+)</name>
        <dbReference type="ChEBI" id="CHEBI:29108"/>
        <label>2</label>
    </ligand>
</feature>
<evidence type="ECO:0000256" key="4">
    <source>
        <dbReference type="ARBA" id="ARBA00022559"/>
    </source>
</evidence>
<dbReference type="InterPro" id="IPR000823">
    <property type="entry name" value="Peroxidase_pln"/>
</dbReference>
<feature type="disulfide bond" evidence="13">
    <location>
        <begin position="138"/>
        <end position="170"/>
    </location>
</feature>
<dbReference type="PRINTS" id="PR00458">
    <property type="entry name" value="PEROXIDASE"/>
</dbReference>
<dbReference type="InterPro" id="IPR010255">
    <property type="entry name" value="Haem_peroxidase_sf"/>
</dbReference>
<dbReference type="FunFam" id="1.10.420.10:FF:000001">
    <property type="entry name" value="Peroxidase"/>
    <property type="match status" value="1"/>
</dbReference>
<comment type="similarity">
    <text evidence="2">Belongs to the peroxidase family. Ascorbate peroxidase subfamily.</text>
</comment>
<keyword evidence="8" id="KW-0560">Oxidoreductase</keyword>
<comment type="caution">
    <text evidence="16">The sequence shown here is derived from an EMBL/GenBank/DDBJ whole genome shotgun (WGS) entry which is preliminary data.</text>
</comment>
<sequence length="264" mass="28758">MEAAAGRGLWLAMLMMIMVMSGKGEAQLSESFYNSSCPNVESIVHRAVAKKANQTFVTIPGTLRLFFHDCFCQAGGPSFKVELGRRDGLISKASLVAGRLPEPFFNLSQLNALFAKNNLSQFDMIALSGAHTIGFSHCDNFANRLYNFSNSSQVDPSLNATFAKQLVQDCPQNVDPQRVIRLDDVTPFAFDNAYYQDLVGGKGVLTSDEVLFTDPASQPTVRDFASNPGAFNRAFATAMRKLGRVGVLTGSEGQIRKDCTAFNS</sequence>
<dbReference type="GO" id="GO:0046872">
    <property type="term" value="F:metal ion binding"/>
    <property type="evidence" value="ECO:0007669"/>
    <property type="project" value="UniProtKB-KW"/>
</dbReference>
<feature type="binding site" evidence="12">
    <location>
        <position position="183"/>
    </location>
    <ligand>
        <name>Ca(2+)</name>
        <dbReference type="ChEBI" id="CHEBI:29108"/>
        <label>2</label>
    </ligand>
</feature>
<dbReference type="Gene3D" id="1.10.520.10">
    <property type="match status" value="2"/>
</dbReference>
<evidence type="ECO:0000259" key="15">
    <source>
        <dbReference type="PROSITE" id="PS50873"/>
    </source>
</evidence>
<evidence type="ECO:0000256" key="14">
    <source>
        <dbReference type="SAM" id="SignalP"/>
    </source>
</evidence>
<dbReference type="Proteomes" id="UP000428333">
    <property type="component" value="Linkage Group LG11"/>
</dbReference>
<dbReference type="InterPro" id="IPR002016">
    <property type="entry name" value="Haem_peroxidase"/>
</dbReference>
<feature type="chain" id="PRO_5025340765" description="peroxidase" evidence="14">
    <location>
        <begin position="27"/>
        <end position="264"/>
    </location>
</feature>
<dbReference type="InterPro" id="IPR019793">
    <property type="entry name" value="Peroxidases_heam-ligand_BS"/>
</dbReference>
<evidence type="ECO:0000256" key="9">
    <source>
        <dbReference type="ARBA" id="ARBA00023004"/>
    </source>
</evidence>
<evidence type="ECO:0000256" key="2">
    <source>
        <dbReference type="ARBA" id="ARBA00006873"/>
    </source>
</evidence>
<keyword evidence="6 12" id="KW-0479">Metal-binding</keyword>
<feature type="signal peptide" evidence="14">
    <location>
        <begin position="1"/>
        <end position="26"/>
    </location>
</feature>
<keyword evidence="7 12" id="KW-0106">Calcium</keyword>
<evidence type="ECO:0000256" key="10">
    <source>
        <dbReference type="ARBA" id="ARBA00023157"/>
    </source>
</evidence>
<feature type="binding site" evidence="11">
    <location>
        <position position="101"/>
    </location>
    <ligand>
        <name>substrate</name>
    </ligand>
</feature>
<protein>
    <recommendedName>
        <fullName evidence="3">peroxidase</fullName>
        <ecNumber evidence="3">1.11.1.7</ecNumber>
    </recommendedName>
</protein>
<evidence type="ECO:0000256" key="1">
    <source>
        <dbReference type="ARBA" id="ARBA00000189"/>
    </source>
</evidence>
<dbReference type="InterPro" id="IPR033905">
    <property type="entry name" value="Secretory_peroxidase"/>
</dbReference>
<keyword evidence="10 13" id="KW-1015">Disulfide bond</keyword>
<keyword evidence="14" id="KW-0732">Signal</keyword>
<dbReference type="GO" id="GO:0020037">
    <property type="term" value="F:heme binding"/>
    <property type="evidence" value="ECO:0007669"/>
    <property type="project" value="InterPro"/>
</dbReference>
<evidence type="ECO:0000256" key="11">
    <source>
        <dbReference type="PIRSR" id="PIRSR600823-2"/>
    </source>
</evidence>
<feature type="binding site" evidence="12">
    <location>
        <position position="186"/>
    </location>
    <ligand>
        <name>Ca(2+)</name>
        <dbReference type="ChEBI" id="CHEBI:29108"/>
        <label>2</label>
    </ligand>
</feature>
<dbReference type="PROSITE" id="PS50873">
    <property type="entry name" value="PEROXIDASE_4"/>
    <property type="match status" value="1"/>
</dbReference>
<gene>
    <name evidence="16" type="ORF">C3L33_19120</name>
</gene>
<dbReference type="AlphaFoldDB" id="A0A6A4KUM9"/>
<evidence type="ECO:0000256" key="8">
    <source>
        <dbReference type="ARBA" id="ARBA00023002"/>
    </source>
</evidence>
<evidence type="ECO:0000256" key="7">
    <source>
        <dbReference type="ARBA" id="ARBA00022837"/>
    </source>
</evidence>
<dbReference type="GO" id="GO:0006979">
    <property type="term" value="P:response to oxidative stress"/>
    <property type="evidence" value="ECO:0007669"/>
    <property type="project" value="InterPro"/>
</dbReference>
<dbReference type="GO" id="GO:0140825">
    <property type="term" value="F:lactoperoxidase activity"/>
    <property type="evidence" value="ECO:0007669"/>
    <property type="project" value="UniProtKB-EC"/>
</dbReference>
<dbReference type="Gene3D" id="1.10.420.10">
    <property type="entry name" value="Peroxidase, domain 2"/>
    <property type="match status" value="1"/>
</dbReference>
<name>A0A6A4KUM9_9ERIC</name>
<dbReference type="PANTHER" id="PTHR31517">
    <property type="match status" value="1"/>
</dbReference>